<reference evidence="1" key="1">
    <citation type="journal article" date="2014" name="Front. Microbiol.">
        <title>High frequency of phylogenetically diverse reductive dehalogenase-homologous genes in deep subseafloor sedimentary metagenomes.</title>
        <authorList>
            <person name="Kawai M."/>
            <person name="Futagami T."/>
            <person name="Toyoda A."/>
            <person name="Takaki Y."/>
            <person name="Nishi S."/>
            <person name="Hori S."/>
            <person name="Arai W."/>
            <person name="Tsubouchi T."/>
            <person name="Morono Y."/>
            <person name="Uchiyama I."/>
            <person name="Ito T."/>
            <person name="Fujiyama A."/>
            <person name="Inagaki F."/>
            <person name="Takami H."/>
        </authorList>
    </citation>
    <scope>NUCLEOTIDE SEQUENCE</scope>
    <source>
        <strain evidence="1">Expedition CK06-06</strain>
    </source>
</reference>
<proteinExistence type="predicted"/>
<name>X1LKW2_9ZZZZ</name>
<evidence type="ECO:0000313" key="1">
    <source>
        <dbReference type="EMBL" id="GAI03030.1"/>
    </source>
</evidence>
<protein>
    <recommendedName>
        <fullName evidence="2">YvrJ family protein</fullName>
    </recommendedName>
</protein>
<feature type="non-terminal residue" evidence="1">
    <location>
        <position position="1"/>
    </location>
</feature>
<accession>X1LKW2</accession>
<sequence length="31" mass="3501">FSIAVAVYLLVRLDSRLDKLTIAIEKLIAKQ</sequence>
<organism evidence="1">
    <name type="scientific">marine sediment metagenome</name>
    <dbReference type="NCBI Taxonomy" id="412755"/>
    <lineage>
        <taxon>unclassified sequences</taxon>
        <taxon>metagenomes</taxon>
        <taxon>ecological metagenomes</taxon>
    </lineage>
</organism>
<gene>
    <name evidence="1" type="ORF">S06H3_22870</name>
</gene>
<evidence type="ECO:0008006" key="2">
    <source>
        <dbReference type="Google" id="ProtNLM"/>
    </source>
</evidence>
<comment type="caution">
    <text evidence="1">The sequence shown here is derived from an EMBL/GenBank/DDBJ whole genome shotgun (WGS) entry which is preliminary data.</text>
</comment>
<dbReference type="InterPro" id="IPR024419">
    <property type="entry name" value="YvrJ"/>
</dbReference>
<dbReference type="AlphaFoldDB" id="X1LKW2"/>
<dbReference type="EMBL" id="BARV01012312">
    <property type="protein sequence ID" value="GAI03030.1"/>
    <property type="molecule type" value="Genomic_DNA"/>
</dbReference>
<dbReference type="Pfam" id="PF12841">
    <property type="entry name" value="YvrJ"/>
    <property type="match status" value="1"/>
</dbReference>